<name>A0A1V4JM92_PATFA</name>
<protein>
    <submittedName>
        <fullName evidence="1">Uncharacterized protein</fullName>
    </submittedName>
</protein>
<dbReference type="EMBL" id="LSYS01006902">
    <property type="protein sequence ID" value="OPJ72877.1"/>
    <property type="molecule type" value="Genomic_DNA"/>
</dbReference>
<dbReference type="Proteomes" id="UP000190648">
    <property type="component" value="Unassembled WGS sequence"/>
</dbReference>
<gene>
    <name evidence="1" type="ORF">AV530_005361</name>
</gene>
<organism evidence="1 2">
    <name type="scientific">Patagioenas fasciata monilis</name>
    <dbReference type="NCBI Taxonomy" id="372326"/>
    <lineage>
        <taxon>Eukaryota</taxon>
        <taxon>Metazoa</taxon>
        <taxon>Chordata</taxon>
        <taxon>Craniata</taxon>
        <taxon>Vertebrata</taxon>
        <taxon>Euteleostomi</taxon>
        <taxon>Archelosauria</taxon>
        <taxon>Archosauria</taxon>
        <taxon>Dinosauria</taxon>
        <taxon>Saurischia</taxon>
        <taxon>Theropoda</taxon>
        <taxon>Coelurosauria</taxon>
        <taxon>Aves</taxon>
        <taxon>Neognathae</taxon>
        <taxon>Neoaves</taxon>
        <taxon>Columbimorphae</taxon>
        <taxon>Columbiformes</taxon>
        <taxon>Columbidae</taxon>
        <taxon>Patagioenas</taxon>
    </lineage>
</organism>
<sequence length="68" mass="7655">MLNSFWKKVLLSNKGTASVQMLQWKIMGDIPNLVETEMISQCGLVMLYLQNIAKRGGIVKMLRGKGDK</sequence>
<evidence type="ECO:0000313" key="2">
    <source>
        <dbReference type="Proteomes" id="UP000190648"/>
    </source>
</evidence>
<evidence type="ECO:0000313" key="1">
    <source>
        <dbReference type="EMBL" id="OPJ72877.1"/>
    </source>
</evidence>
<keyword evidence="2" id="KW-1185">Reference proteome</keyword>
<proteinExistence type="predicted"/>
<comment type="caution">
    <text evidence="1">The sequence shown here is derived from an EMBL/GenBank/DDBJ whole genome shotgun (WGS) entry which is preliminary data.</text>
</comment>
<accession>A0A1V4JM92</accession>
<dbReference type="AlphaFoldDB" id="A0A1V4JM92"/>
<reference evidence="1 2" key="1">
    <citation type="submission" date="2016-02" db="EMBL/GenBank/DDBJ databases">
        <title>Band-tailed pigeon sequencing and assembly.</title>
        <authorList>
            <person name="Soares A.E."/>
            <person name="Novak B.J."/>
            <person name="Rice E.S."/>
            <person name="O'Connell B."/>
            <person name="Chang D."/>
            <person name="Weber S."/>
            <person name="Shapiro B."/>
        </authorList>
    </citation>
    <scope>NUCLEOTIDE SEQUENCE [LARGE SCALE GENOMIC DNA]</scope>
    <source>
        <strain evidence="1">BTP2013</strain>
        <tissue evidence="1">Blood</tissue>
    </source>
</reference>